<feature type="compositionally biased region" description="Polar residues" evidence="8">
    <location>
        <begin position="341"/>
        <end position="352"/>
    </location>
</feature>
<dbReference type="InterPro" id="IPR001452">
    <property type="entry name" value="SH3_domain"/>
</dbReference>
<dbReference type="CDD" id="cd07651">
    <property type="entry name" value="F-BAR_PombeCdc15_like"/>
    <property type="match status" value="1"/>
</dbReference>
<evidence type="ECO:0000256" key="2">
    <source>
        <dbReference type="ARBA" id="ARBA00022443"/>
    </source>
</evidence>
<proteinExistence type="predicted"/>
<dbReference type="SMART" id="SM00326">
    <property type="entry name" value="SH3"/>
    <property type="match status" value="1"/>
</dbReference>
<dbReference type="FunFam" id="2.30.30.40:FF:000312">
    <property type="entry name" value="Related to Cell division control protein 15"/>
    <property type="match status" value="1"/>
</dbReference>
<feature type="compositionally biased region" description="Low complexity" evidence="8">
    <location>
        <begin position="722"/>
        <end position="737"/>
    </location>
</feature>
<feature type="compositionally biased region" description="Polar residues" evidence="8">
    <location>
        <begin position="1"/>
        <end position="15"/>
    </location>
</feature>
<dbReference type="GO" id="GO:0005543">
    <property type="term" value="F:phospholipid binding"/>
    <property type="evidence" value="ECO:0007669"/>
    <property type="project" value="TreeGrafter"/>
</dbReference>
<keyword evidence="5" id="KW-0206">Cytoskeleton</keyword>
<evidence type="ECO:0000256" key="8">
    <source>
        <dbReference type="SAM" id="MobiDB-lite"/>
    </source>
</evidence>
<dbReference type="OrthoDB" id="19092at2759"/>
<evidence type="ECO:0000259" key="10">
    <source>
        <dbReference type="PROSITE" id="PS51741"/>
    </source>
</evidence>
<dbReference type="Pfam" id="PF00611">
    <property type="entry name" value="FCH"/>
    <property type="match status" value="1"/>
</dbReference>
<feature type="compositionally biased region" description="Low complexity" evidence="8">
    <location>
        <begin position="513"/>
        <end position="523"/>
    </location>
</feature>
<feature type="compositionally biased region" description="Low complexity" evidence="8">
    <location>
        <begin position="754"/>
        <end position="773"/>
    </location>
</feature>
<feature type="compositionally biased region" description="Polar residues" evidence="8">
    <location>
        <begin position="946"/>
        <end position="957"/>
    </location>
</feature>
<dbReference type="InterPro" id="IPR027267">
    <property type="entry name" value="AH/BAR_dom_sf"/>
</dbReference>
<dbReference type="PANTHER" id="PTHR23065">
    <property type="entry name" value="PROLINE-SERINE-THREONINE PHOSPHATASE INTERACTING PROTEIN 1"/>
    <property type="match status" value="1"/>
</dbReference>
<feature type="compositionally biased region" description="Pro residues" evidence="8">
    <location>
        <begin position="677"/>
        <end position="690"/>
    </location>
</feature>
<evidence type="ECO:0000256" key="7">
    <source>
        <dbReference type="PROSITE-ProRule" id="PRU01077"/>
    </source>
</evidence>
<evidence type="ECO:0000256" key="1">
    <source>
        <dbReference type="ARBA" id="ARBA00004245"/>
    </source>
</evidence>
<feature type="compositionally biased region" description="Polar residues" evidence="8">
    <location>
        <begin position="784"/>
        <end position="805"/>
    </location>
</feature>
<dbReference type="SUPFAM" id="SSF103657">
    <property type="entry name" value="BAR/IMD domain-like"/>
    <property type="match status" value="1"/>
</dbReference>
<dbReference type="PANTHER" id="PTHR23065:SF7">
    <property type="entry name" value="NOSTRIN, ISOFORM H"/>
    <property type="match status" value="1"/>
</dbReference>
<evidence type="ECO:0000256" key="5">
    <source>
        <dbReference type="ARBA" id="ARBA00023212"/>
    </source>
</evidence>
<evidence type="ECO:0000256" key="3">
    <source>
        <dbReference type="ARBA" id="ARBA00022490"/>
    </source>
</evidence>
<keyword evidence="12" id="KW-1185">Reference proteome</keyword>
<dbReference type="InterPro" id="IPR031160">
    <property type="entry name" value="F_BAR_dom"/>
</dbReference>
<feature type="domain" description="SH3" evidence="9">
    <location>
        <begin position="980"/>
        <end position="1039"/>
    </location>
</feature>
<dbReference type="InterPro" id="IPR036028">
    <property type="entry name" value="SH3-like_dom_sf"/>
</dbReference>
<dbReference type="GO" id="GO:0030036">
    <property type="term" value="P:actin cytoskeleton organization"/>
    <property type="evidence" value="ECO:0007669"/>
    <property type="project" value="UniProtKB-ARBA"/>
</dbReference>
<feature type="domain" description="F-BAR" evidence="10">
    <location>
        <begin position="38"/>
        <end position="291"/>
    </location>
</feature>
<name>A0A4Q1BQ56_TREME</name>
<evidence type="ECO:0000256" key="6">
    <source>
        <dbReference type="PROSITE-ProRule" id="PRU00192"/>
    </source>
</evidence>
<keyword evidence="4" id="KW-0597">Phosphoprotein</keyword>
<feature type="compositionally biased region" description="Low complexity" evidence="8">
    <location>
        <begin position="415"/>
        <end position="428"/>
    </location>
</feature>
<feature type="compositionally biased region" description="Polar residues" evidence="8">
    <location>
        <begin position="494"/>
        <end position="510"/>
    </location>
</feature>
<feature type="region of interest" description="Disordered" evidence="8">
    <location>
        <begin position="580"/>
        <end position="977"/>
    </location>
</feature>
<evidence type="ECO:0000313" key="12">
    <source>
        <dbReference type="Proteomes" id="UP000289152"/>
    </source>
</evidence>
<feature type="compositionally biased region" description="Polar residues" evidence="8">
    <location>
        <begin position="968"/>
        <end position="977"/>
    </location>
</feature>
<evidence type="ECO:0000259" key="9">
    <source>
        <dbReference type="PROSITE" id="PS50002"/>
    </source>
</evidence>
<evidence type="ECO:0000256" key="4">
    <source>
        <dbReference type="ARBA" id="ARBA00022553"/>
    </source>
</evidence>
<dbReference type="InterPro" id="IPR001060">
    <property type="entry name" value="FCH_dom"/>
</dbReference>
<accession>A0A4Q1BQ56</accession>
<dbReference type="PROSITE" id="PS50002">
    <property type="entry name" value="SH3"/>
    <property type="match status" value="1"/>
</dbReference>
<keyword evidence="7" id="KW-0175">Coiled coil</keyword>
<dbReference type="Pfam" id="PF00018">
    <property type="entry name" value="SH3_1"/>
    <property type="match status" value="1"/>
</dbReference>
<dbReference type="SMART" id="SM00055">
    <property type="entry name" value="FCH"/>
    <property type="match status" value="1"/>
</dbReference>
<feature type="compositionally biased region" description="Basic and acidic residues" evidence="8">
    <location>
        <begin position="363"/>
        <end position="377"/>
    </location>
</feature>
<dbReference type="VEuPathDB" id="FungiDB:TREMEDRAFT_68555"/>
<dbReference type="Proteomes" id="UP000289152">
    <property type="component" value="Unassembled WGS sequence"/>
</dbReference>
<feature type="compositionally biased region" description="Basic and acidic residues" evidence="8">
    <location>
        <begin position="705"/>
        <end position="721"/>
    </location>
</feature>
<gene>
    <name evidence="11" type="ORF">M231_02727</name>
</gene>
<reference evidence="11 12" key="1">
    <citation type="submission" date="2016-06" db="EMBL/GenBank/DDBJ databases">
        <title>Evolution of pathogenesis and genome organization in the Tremellales.</title>
        <authorList>
            <person name="Cuomo C."/>
            <person name="Litvintseva A."/>
            <person name="Heitman J."/>
            <person name="Chen Y."/>
            <person name="Sun S."/>
            <person name="Springer D."/>
            <person name="Dromer F."/>
            <person name="Young S."/>
            <person name="Zeng Q."/>
            <person name="Chapman S."/>
            <person name="Gujja S."/>
            <person name="Saif S."/>
            <person name="Birren B."/>
        </authorList>
    </citation>
    <scope>NUCLEOTIDE SEQUENCE [LARGE SCALE GENOMIC DNA]</scope>
    <source>
        <strain evidence="11 12">ATCC 28783</strain>
    </source>
</reference>
<dbReference type="OMA" id="TDSAVMD"/>
<dbReference type="Gene3D" id="1.20.1270.60">
    <property type="entry name" value="Arfaptin homology (AH) domain/BAR domain"/>
    <property type="match status" value="1"/>
</dbReference>
<dbReference type="GO" id="GO:0120104">
    <property type="term" value="C:mitotic actomyosin contractile ring, proximal layer"/>
    <property type="evidence" value="ECO:0007669"/>
    <property type="project" value="TreeGrafter"/>
</dbReference>
<dbReference type="SUPFAM" id="SSF50044">
    <property type="entry name" value="SH3-domain"/>
    <property type="match status" value="1"/>
</dbReference>
<dbReference type="PRINTS" id="PR00499">
    <property type="entry name" value="P67PHOX"/>
</dbReference>
<dbReference type="EMBL" id="SDIL01000024">
    <property type="protein sequence ID" value="RXK39932.1"/>
    <property type="molecule type" value="Genomic_DNA"/>
</dbReference>
<feature type="compositionally biased region" description="Low complexity" evidence="8">
    <location>
        <begin position="830"/>
        <end position="858"/>
    </location>
</feature>
<protein>
    <recommendedName>
        <fullName evidence="13">Septation protein imp2</fullName>
    </recommendedName>
</protein>
<dbReference type="InParanoid" id="A0A4Q1BQ56"/>
<feature type="compositionally biased region" description="Low complexity" evidence="8">
    <location>
        <begin position="882"/>
        <end position="912"/>
    </location>
</feature>
<keyword evidence="2 6" id="KW-0728">SH3 domain</keyword>
<feature type="region of interest" description="Disordered" evidence="8">
    <location>
        <begin position="1"/>
        <end position="33"/>
    </location>
</feature>
<dbReference type="GO" id="GO:0009898">
    <property type="term" value="C:cytoplasmic side of plasma membrane"/>
    <property type="evidence" value="ECO:0007669"/>
    <property type="project" value="TreeGrafter"/>
</dbReference>
<sequence length="1039" mass="113218">MGDPYRSQSTTSLSRLYNGANGGGPTGVDGEELNDPSLDFCNAFWGPGDKGFDVVMARLRGAARTTDELRTYWKERVAIEEEYAKKLAKLAKMTVGKDEIGELAAAIQNLQTETASQASYHQALSTEMRQSVEQPTVEFGVRLTNLKKGLQASVEKSYKNKGLQEAHVQKAKDRYESDCLKLNSYTANAALSQGKDLEKIHSKLERVRQTIGANEQDFRQFVKVLEGTQVKWENEWKSFCDHVQDLEEDRLALMKDIMWAYANAVSQVCVEDDSSCERIREKLEQFDPQNDMINFVRGWGTGDTIPDPPRFINYSAGETYPSHPSTHIASFRRISSKPPVSATSQHLDQQAIQPAEAQPSVESHTEQPETDKNDKTEPQSNGWTGGMDKLALSDEQTGFPQKSDTKPPFGGIALPGMTTSSSGPVTSPSERKSTMLPPPVPPTMTMPEPRIPSRQSTRDATDTDPMAKALAELRREPPSSGSVRRNASHRRPESTYTPGGSVRGSISGQGVKSPASPAPTSTSRMSYQAPFATRASIDMSLSPPAPGHTAAQLQKSMDDFHRQATKRQSINYANYADDVVGAHPASRPTSPAPGSRGPASAMMQPPMQPPSPVADEVLSQYHQAFPGERSRSRAGSIRSGRSRAGSMISQQPPTSPSAIPREGFVGIGAGGGRSASPQPPTFRTPSPSPVSPHGILGPQNLGIALDEKGGVAHDSMAEAYRRQYQQQQQPSQLARSPSPAPVPIQSPSVRGSTYGPPSGQYSSPPQQYQGYGSTKSPVGGLPPSISQQTRPTSQYAPQQGYQTSVAPPVQQYPQHPPPQTQTQSQPPPQSQLQSPVQSKYQNYQQGYPYQQQQQQQQYQPPPQSTSPQPTYQQNGYGQRQSAYGAPQQYAPPQQTYRAPSPQPQQSQAYQAPSPQPQPQPQHPQAYKAASPQPQGDYYRGGPSPQPQGYASQGGRSPSPQPNRPPENTAPTGQWSTTGQPVLFYVKALYDYTAQSPAEFHFQAGDIIAVTSTPEDGWWSGELLDEARRVPGRTDFPSNL</sequence>
<feature type="region of interest" description="Disordered" evidence="8">
    <location>
        <begin position="335"/>
        <end position="562"/>
    </location>
</feature>
<dbReference type="PROSITE" id="PS51741">
    <property type="entry name" value="F_BAR"/>
    <property type="match status" value="1"/>
</dbReference>
<dbReference type="STRING" id="5217.A0A4Q1BQ56"/>
<dbReference type="FunCoup" id="A0A4Q1BQ56">
    <property type="interactions" value="24"/>
</dbReference>
<comment type="subcellular location">
    <subcellularLocation>
        <location evidence="1">Cytoplasm</location>
        <location evidence="1">Cytoskeleton</location>
    </subcellularLocation>
</comment>
<dbReference type="AlphaFoldDB" id="A0A4Q1BQ56"/>
<comment type="caution">
    <text evidence="11">The sequence shown here is derived from an EMBL/GenBank/DDBJ whole genome shotgun (WGS) entry which is preliminary data.</text>
</comment>
<feature type="compositionally biased region" description="Pro residues" evidence="8">
    <location>
        <begin position="814"/>
        <end position="829"/>
    </location>
</feature>
<dbReference type="CDD" id="cd00174">
    <property type="entry name" value="SH3"/>
    <property type="match status" value="1"/>
</dbReference>
<feature type="compositionally biased region" description="Low complexity" evidence="8">
    <location>
        <begin position="865"/>
        <end position="874"/>
    </location>
</feature>
<organism evidence="11 12">
    <name type="scientific">Tremella mesenterica</name>
    <name type="common">Jelly fungus</name>
    <dbReference type="NCBI Taxonomy" id="5217"/>
    <lineage>
        <taxon>Eukaryota</taxon>
        <taxon>Fungi</taxon>
        <taxon>Dikarya</taxon>
        <taxon>Basidiomycota</taxon>
        <taxon>Agaricomycotina</taxon>
        <taxon>Tremellomycetes</taxon>
        <taxon>Tremellales</taxon>
        <taxon>Tremellaceae</taxon>
        <taxon>Tremella</taxon>
    </lineage>
</organism>
<evidence type="ECO:0008006" key="13">
    <source>
        <dbReference type="Google" id="ProtNLM"/>
    </source>
</evidence>
<keyword evidence="3" id="KW-0963">Cytoplasm</keyword>
<dbReference type="Gene3D" id="2.30.30.40">
    <property type="entry name" value="SH3 Domains"/>
    <property type="match status" value="1"/>
</dbReference>
<evidence type="ECO:0000313" key="11">
    <source>
        <dbReference type="EMBL" id="RXK39932.1"/>
    </source>
</evidence>
<feature type="compositionally biased region" description="Low complexity" evidence="8">
    <location>
        <begin position="633"/>
        <end position="646"/>
    </location>
</feature>